<dbReference type="InterPro" id="IPR043128">
    <property type="entry name" value="Rev_trsase/Diguanyl_cyclase"/>
</dbReference>
<dbReference type="InterPro" id="IPR000160">
    <property type="entry name" value="GGDEF_dom"/>
</dbReference>
<keyword evidence="4" id="KW-0175">Coiled coil</keyword>
<dbReference type="AlphaFoldDB" id="A0AA48KSS8"/>
<dbReference type="Proteomes" id="UP001333710">
    <property type="component" value="Chromosome"/>
</dbReference>
<accession>A0AA48KSS8</accession>
<dbReference type="CDD" id="cd01949">
    <property type="entry name" value="GGDEF"/>
    <property type="match status" value="1"/>
</dbReference>
<evidence type="ECO:0000256" key="3">
    <source>
        <dbReference type="ARBA" id="ARBA00034247"/>
    </source>
</evidence>
<name>A0AA48KSS8_9ALTE</name>
<organism evidence="6 7">
    <name type="scientific">Planctobacterium marinum</name>
    <dbReference type="NCBI Taxonomy" id="1631968"/>
    <lineage>
        <taxon>Bacteria</taxon>
        <taxon>Pseudomonadati</taxon>
        <taxon>Pseudomonadota</taxon>
        <taxon>Gammaproteobacteria</taxon>
        <taxon>Alteromonadales</taxon>
        <taxon>Alteromonadaceae</taxon>
        <taxon>Planctobacterium</taxon>
    </lineage>
</organism>
<dbReference type="EMBL" id="AP027272">
    <property type="protein sequence ID" value="BDX04670.1"/>
    <property type="molecule type" value="Genomic_DNA"/>
</dbReference>
<dbReference type="PANTHER" id="PTHR45138:SF9">
    <property type="entry name" value="DIGUANYLATE CYCLASE DGCM-RELATED"/>
    <property type="match status" value="1"/>
</dbReference>
<feature type="coiled-coil region" evidence="4">
    <location>
        <begin position="130"/>
        <end position="164"/>
    </location>
</feature>
<dbReference type="Pfam" id="PF00990">
    <property type="entry name" value="GGDEF"/>
    <property type="match status" value="1"/>
</dbReference>
<evidence type="ECO:0000313" key="6">
    <source>
        <dbReference type="EMBL" id="BDX04670.1"/>
    </source>
</evidence>
<dbReference type="InterPro" id="IPR029787">
    <property type="entry name" value="Nucleotide_cyclase"/>
</dbReference>
<evidence type="ECO:0000313" key="7">
    <source>
        <dbReference type="Proteomes" id="UP001333710"/>
    </source>
</evidence>
<dbReference type="PANTHER" id="PTHR45138">
    <property type="entry name" value="REGULATORY COMPONENTS OF SENSORY TRANSDUCTION SYSTEM"/>
    <property type="match status" value="1"/>
</dbReference>
<dbReference type="EC" id="2.7.7.65" evidence="2"/>
<gene>
    <name evidence="6" type="ORF">MACH26_01910</name>
</gene>
<protein>
    <recommendedName>
        <fullName evidence="2">diguanylate cyclase</fullName>
        <ecNumber evidence="2">2.7.7.65</ecNumber>
    </recommendedName>
</protein>
<dbReference type="NCBIfam" id="TIGR00254">
    <property type="entry name" value="GGDEF"/>
    <property type="match status" value="1"/>
</dbReference>
<dbReference type="InterPro" id="IPR050469">
    <property type="entry name" value="Diguanylate_Cyclase"/>
</dbReference>
<sequence length="327" mass="36709">MRYHDSYLDAQTIAKAALAFLDKHGLAHNPIHYAIAYQHISETNAQLSKALSGILDEHSPDPYEMEILFDKYISENKPKSEKSIENLNKCIEHLETVNGESGTAVDQLEHSIDQGTDTDSTLISNIISAAKTVRNAQEKVNKQLAETRQQSDILMKELETARALAITDSLTKLKNRSGMDEYLAALPDKSFKQFCVAIADIDHFKQFNDEFGHLVGDLILKRLGKLFVEELPVPCQAFRFGGEEFVILMPECNLEQAIEVAERFRIVVAHLRFKNARTKKRLPPLTISLGVTGWVKGDDIEHALMRADQALYQAKDSGRNKVCSIKA</sequence>
<dbReference type="PROSITE" id="PS50887">
    <property type="entry name" value="GGDEF"/>
    <property type="match status" value="1"/>
</dbReference>
<feature type="domain" description="GGDEF" evidence="5">
    <location>
        <begin position="192"/>
        <end position="327"/>
    </location>
</feature>
<comment type="cofactor">
    <cofactor evidence="1">
        <name>Mg(2+)</name>
        <dbReference type="ChEBI" id="CHEBI:18420"/>
    </cofactor>
</comment>
<evidence type="ECO:0000256" key="4">
    <source>
        <dbReference type="SAM" id="Coils"/>
    </source>
</evidence>
<proteinExistence type="predicted"/>
<dbReference type="SUPFAM" id="SSF55073">
    <property type="entry name" value="Nucleotide cyclase"/>
    <property type="match status" value="1"/>
</dbReference>
<dbReference type="GO" id="GO:0052621">
    <property type="term" value="F:diguanylate cyclase activity"/>
    <property type="evidence" value="ECO:0007669"/>
    <property type="project" value="UniProtKB-EC"/>
</dbReference>
<dbReference type="RefSeq" id="WP_338290482.1">
    <property type="nucleotide sequence ID" value="NZ_AP027272.1"/>
</dbReference>
<reference evidence="6" key="1">
    <citation type="submission" date="2023-01" db="EMBL/GenBank/DDBJ databases">
        <title>Complete genome sequence of Planctobacterium marinum strain Dej080120_11.</title>
        <authorList>
            <person name="Ueki S."/>
            <person name="Maruyama F."/>
        </authorList>
    </citation>
    <scope>NUCLEOTIDE SEQUENCE</scope>
    <source>
        <strain evidence="6">Dej080120_11</strain>
    </source>
</reference>
<evidence type="ECO:0000259" key="5">
    <source>
        <dbReference type="PROSITE" id="PS50887"/>
    </source>
</evidence>
<comment type="catalytic activity">
    <reaction evidence="3">
        <text>2 GTP = 3',3'-c-di-GMP + 2 diphosphate</text>
        <dbReference type="Rhea" id="RHEA:24898"/>
        <dbReference type="ChEBI" id="CHEBI:33019"/>
        <dbReference type="ChEBI" id="CHEBI:37565"/>
        <dbReference type="ChEBI" id="CHEBI:58805"/>
        <dbReference type="EC" id="2.7.7.65"/>
    </reaction>
</comment>
<evidence type="ECO:0000256" key="1">
    <source>
        <dbReference type="ARBA" id="ARBA00001946"/>
    </source>
</evidence>
<dbReference type="KEGG" id="pmaw:MACH26_01910"/>
<dbReference type="FunFam" id="3.30.70.270:FF:000001">
    <property type="entry name" value="Diguanylate cyclase domain protein"/>
    <property type="match status" value="1"/>
</dbReference>
<keyword evidence="7" id="KW-1185">Reference proteome</keyword>
<dbReference type="Gene3D" id="3.30.70.270">
    <property type="match status" value="1"/>
</dbReference>
<dbReference type="SMART" id="SM00267">
    <property type="entry name" value="GGDEF"/>
    <property type="match status" value="1"/>
</dbReference>
<evidence type="ECO:0000256" key="2">
    <source>
        <dbReference type="ARBA" id="ARBA00012528"/>
    </source>
</evidence>